<feature type="chain" id="PRO_5003116741" description="Thiol:disulfide interchange protein" evidence="9">
    <location>
        <begin position="25"/>
        <end position="220"/>
    </location>
</feature>
<evidence type="ECO:0000256" key="2">
    <source>
        <dbReference type="ARBA" id="ARBA00005791"/>
    </source>
</evidence>
<comment type="subcellular location">
    <subcellularLocation>
        <location evidence="1 7">Periplasm</location>
    </subcellularLocation>
</comment>
<evidence type="ECO:0000259" key="10">
    <source>
        <dbReference type="PROSITE" id="PS51352"/>
    </source>
</evidence>
<keyword evidence="6" id="KW-0676">Redox-active center</keyword>
<dbReference type="InterPro" id="IPR017937">
    <property type="entry name" value="Thioredoxin_CS"/>
</dbReference>
<dbReference type="Pfam" id="PF01323">
    <property type="entry name" value="DSBA"/>
    <property type="match status" value="1"/>
</dbReference>
<name>D8KB08_NITWC</name>
<evidence type="ECO:0000256" key="5">
    <source>
        <dbReference type="ARBA" id="ARBA00023157"/>
    </source>
</evidence>
<dbReference type="PROSITE" id="PS00194">
    <property type="entry name" value="THIOREDOXIN_1"/>
    <property type="match status" value="1"/>
</dbReference>
<keyword evidence="5 7" id="KW-1015">Disulfide bond</keyword>
<dbReference type="PIRSF" id="PIRSF001488">
    <property type="entry name" value="Tdi_protein"/>
    <property type="match status" value="1"/>
</dbReference>
<dbReference type="PROSITE" id="PS51352">
    <property type="entry name" value="THIOREDOXIN_2"/>
    <property type="match status" value="1"/>
</dbReference>
<dbReference type="AlphaFoldDB" id="D8KB08"/>
<dbReference type="PANTHER" id="PTHR35891">
    <property type="entry name" value="THIOL:DISULFIDE INTERCHANGE PROTEIN DSBA"/>
    <property type="match status" value="1"/>
</dbReference>
<evidence type="ECO:0000313" key="12">
    <source>
        <dbReference type="Proteomes" id="UP000000393"/>
    </source>
</evidence>
<gene>
    <name evidence="11" type="ordered locus">Nwat_0584</name>
</gene>
<dbReference type="Gene3D" id="3.40.30.10">
    <property type="entry name" value="Glutaredoxin"/>
    <property type="match status" value="1"/>
</dbReference>
<dbReference type="InterPro" id="IPR001853">
    <property type="entry name" value="DSBA-like_thioredoxin_dom"/>
</dbReference>
<dbReference type="HOGENOM" id="CLU_088255_1_0_6"/>
<dbReference type="InterPro" id="IPR050824">
    <property type="entry name" value="Thiol_disulfide_DsbA"/>
</dbReference>
<dbReference type="InterPro" id="IPR023205">
    <property type="entry name" value="DsbA/DsbL"/>
</dbReference>
<evidence type="ECO:0000256" key="6">
    <source>
        <dbReference type="ARBA" id="ARBA00023284"/>
    </source>
</evidence>
<dbReference type="KEGG" id="nwa:Nwat_0584"/>
<evidence type="ECO:0000256" key="9">
    <source>
        <dbReference type="SAM" id="SignalP"/>
    </source>
</evidence>
<evidence type="ECO:0000313" key="11">
    <source>
        <dbReference type="EMBL" id="ADJ27542.1"/>
    </source>
</evidence>
<accession>D8KB08</accession>
<evidence type="ECO:0000256" key="4">
    <source>
        <dbReference type="ARBA" id="ARBA00022764"/>
    </source>
</evidence>
<dbReference type="STRING" id="105559.Nwat_0584"/>
<evidence type="ECO:0000256" key="3">
    <source>
        <dbReference type="ARBA" id="ARBA00022729"/>
    </source>
</evidence>
<dbReference type="SUPFAM" id="SSF52833">
    <property type="entry name" value="Thioredoxin-like"/>
    <property type="match status" value="1"/>
</dbReference>
<dbReference type="InterPro" id="IPR036249">
    <property type="entry name" value="Thioredoxin-like_sf"/>
</dbReference>
<evidence type="ECO:0000256" key="1">
    <source>
        <dbReference type="ARBA" id="ARBA00004418"/>
    </source>
</evidence>
<keyword evidence="4 7" id="KW-0574">Periplasm</keyword>
<feature type="disulfide bond" description="Redox-active" evidence="8">
    <location>
        <begin position="59"/>
        <end position="62"/>
    </location>
</feature>
<keyword evidence="12" id="KW-1185">Reference proteome</keyword>
<dbReference type="RefSeq" id="WP_013219648.1">
    <property type="nucleotide sequence ID" value="NC_014315.1"/>
</dbReference>
<dbReference type="PANTHER" id="PTHR35891:SF2">
    <property type="entry name" value="THIOL:DISULFIDE INTERCHANGE PROTEIN DSBA"/>
    <property type="match status" value="1"/>
</dbReference>
<protein>
    <recommendedName>
        <fullName evidence="7">Thiol:disulfide interchange protein</fullName>
    </recommendedName>
</protein>
<dbReference type="InterPro" id="IPR013766">
    <property type="entry name" value="Thioredoxin_domain"/>
</dbReference>
<feature type="signal peptide" evidence="9">
    <location>
        <begin position="1"/>
        <end position="24"/>
    </location>
</feature>
<evidence type="ECO:0000256" key="7">
    <source>
        <dbReference type="PIRNR" id="PIRNR001488"/>
    </source>
</evidence>
<organism evidence="11 12">
    <name type="scientific">Nitrosococcus watsoni (strain C-113)</name>
    <dbReference type="NCBI Taxonomy" id="105559"/>
    <lineage>
        <taxon>Bacteria</taxon>
        <taxon>Pseudomonadati</taxon>
        <taxon>Pseudomonadota</taxon>
        <taxon>Gammaproteobacteria</taxon>
        <taxon>Chromatiales</taxon>
        <taxon>Chromatiaceae</taxon>
        <taxon>Nitrosococcus</taxon>
    </lineage>
</organism>
<dbReference type="Proteomes" id="UP000000393">
    <property type="component" value="Chromosome"/>
</dbReference>
<dbReference type="eggNOG" id="COG1651">
    <property type="taxonomic scope" value="Bacteria"/>
</dbReference>
<keyword evidence="3 9" id="KW-0732">Signal</keyword>
<dbReference type="GO" id="GO:0015036">
    <property type="term" value="F:disulfide oxidoreductase activity"/>
    <property type="evidence" value="ECO:0007669"/>
    <property type="project" value="UniProtKB-ARBA"/>
</dbReference>
<feature type="domain" description="Thioredoxin" evidence="10">
    <location>
        <begin position="14"/>
        <end position="206"/>
    </location>
</feature>
<sequence length="220" mass="24417">MLRFVSGLLLAFSLLLLSPLGAAAEPTFTEGVHYKKVSPPLHAMEPGRAEVLEIFWYGCPHCYRFEPILEQWAENKPEDVDFIRVPAVFRDSWQLHAQAFYTAEALGVLDKVHRPLFDAMHLEGRQFKTKEALADFFATLGVPKKDFLPTFESFAVQGKVQQAIATTRASGITGVPAIVINGKYRTDANMAGGFEQMLEVADYLTAQGKTSSNQTTTTTE</sequence>
<dbReference type="OrthoDB" id="9784896at2"/>
<dbReference type="EMBL" id="CP002086">
    <property type="protein sequence ID" value="ADJ27542.1"/>
    <property type="molecule type" value="Genomic_DNA"/>
</dbReference>
<proteinExistence type="inferred from homology"/>
<dbReference type="CDD" id="cd03019">
    <property type="entry name" value="DsbA_DsbA"/>
    <property type="match status" value="1"/>
</dbReference>
<dbReference type="GO" id="GO:0042597">
    <property type="term" value="C:periplasmic space"/>
    <property type="evidence" value="ECO:0007669"/>
    <property type="project" value="UniProtKB-SubCell"/>
</dbReference>
<comment type="similarity">
    <text evidence="2">Belongs to the thioredoxin family. DsbA subfamily.</text>
</comment>
<evidence type="ECO:0000256" key="8">
    <source>
        <dbReference type="PIRSR" id="PIRSR001488-1"/>
    </source>
</evidence>
<reference evidence="11 12" key="1">
    <citation type="submission" date="2010-06" db="EMBL/GenBank/DDBJ databases">
        <title>Complete sequence of chromosome of Nitrosococcus watsoni C-113.</title>
        <authorList>
            <consortium name="US DOE Joint Genome Institute"/>
            <person name="Lucas S."/>
            <person name="Copeland A."/>
            <person name="Lapidus A."/>
            <person name="Cheng J.-F."/>
            <person name="Bruce D."/>
            <person name="Goodwin L."/>
            <person name="Pitluck S."/>
            <person name="Malfatti S.A."/>
            <person name="Chain P.S.G."/>
            <person name="Land M."/>
            <person name="Hauser L."/>
            <person name="Kyrpides N."/>
            <person name="Ivanova N."/>
            <person name="Cambell M.A."/>
            <person name="Heidelberg J.F."/>
            <person name="Klotz M.G."/>
            <person name="Woyke T."/>
        </authorList>
    </citation>
    <scope>NUCLEOTIDE SEQUENCE [LARGE SCALE GENOMIC DNA]</scope>
    <source>
        <strain evidence="11 12">C-113</strain>
    </source>
</reference>